<dbReference type="RefSeq" id="WP_204683897.1">
    <property type="nucleotide sequence ID" value="NZ_BSNR01000014.1"/>
</dbReference>
<evidence type="ECO:0000313" key="3">
    <source>
        <dbReference type="Proteomes" id="UP001430149"/>
    </source>
</evidence>
<evidence type="ECO:0008006" key="4">
    <source>
        <dbReference type="Google" id="ProtNLM"/>
    </source>
</evidence>
<dbReference type="EMBL" id="JADIKE010000039">
    <property type="protein sequence ID" value="MBM7127362.1"/>
    <property type="molecule type" value="Genomic_DNA"/>
</dbReference>
<dbReference type="Proteomes" id="UP001430149">
    <property type="component" value="Unassembled WGS sequence"/>
</dbReference>
<accession>A0ABS2K9A7</accession>
<dbReference type="Gene3D" id="3.10.450.50">
    <property type="match status" value="1"/>
</dbReference>
<keyword evidence="3" id="KW-1185">Reference proteome</keyword>
<name>A0ABS2K9A7_9GAMM</name>
<evidence type="ECO:0000256" key="1">
    <source>
        <dbReference type="SAM" id="SignalP"/>
    </source>
</evidence>
<reference evidence="2" key="1">
    <citation type="submission" date="2020-10" db="EMBL/GenBank/DDBJ databases">
        <title>Phylogeny of dyella-like bacteria.</title>
        <authorList>
            <person name="Fu J."/>
        </authorList>
    </citation>
    <scope>NUCLEOTIDE SEQUENCE</scope>
    <source>
        <strain evidence="2">DHOC52</strain>
    </source>
</reference>
<organism evidence="2 3">
    <name type="scientific">Dyella flava</name>
    <dbReference type="NCBI Taxonomy" id="1920170"/>
    <lineage>
        <taxon>Bacteria</taxon>
        <taxon>Pseudomonadati</taxon>
        <taxon>Pseudomonadota</taxon>
        <taxon>Gammaproteobacteria</taxon>
        <taxon>Lysobacterales</taxon>
        <taxon>Rhodanobacteraceae</taxon>
        <taxon>Dyella</taxon>
    </lineage>
</organism>
<evidence type="ECO:0000313" key="2">
    <source>
        <dbReference type="EMBL" id="MBM7127362.1"/>
    </source>
</evidence>
<feature type="chain" id="PRO_5045244859" description="DUF3828 domain-containing protein" evidence="1">
    <location>
        <begin position="26"/>
        <end position="170"/>
    </location>
</feature>
<keyword evidence="1" id="KW-0732">Signal</keyword>
<sequence length="170" mass="19038">MKRMPSYSWPLLALIAALLPAVSLAAESLTGPEALIVKLYKDYAWEAVIDEPVDSDAGLLQQPVNILNRYFDPHMVSLILRDRVCEEKNGICRLDYDPIWDSQDPGGAMGMKIQQMADPSEVSVDFIYAGHAAHMHIVYVLSQTRDGWRISDIQGTTPSLRKLLEADFHP</sequence>
<feature type="signal peptide" evidence="1">
    <location>
        <begin position="1"/>
        <end position="25"/>
    </location>
</feature>
<proteinExistence type="predicted"/>
<gene>
    <name evidence="2" type="ORF">ISP19_18460</name>
</gene>
<protein>
    <recommendedName>
        <fullName evidence="4">DUF3828 domain-containing protein</fullName>
    </recommendedName>
</protein>
<comment type="caution">
    <text evidence="2">The sequence shown here is derived from an EMBL/GenBank/DDBJ whole genome shotgun (WGS) entry which is preliminary data.</text>
</comment>